<evidence type="ECO:0000313" key="2">
    <source>
        <dbReference type="Proteomes" id="UP000177506"/>
    </source>
</evidence>
<dbReference type="AlphaFoldDB" id="A0A1G1TMU2"/>
<comment type="caution">
    <text evidence="1">The sequence shown here is derived from an EMBL/GenBank/DDBJ whole genome shotgun (WGS) entry which is preliminary data.</text>
</comment>
<accession>A0A1G1TMU2</accession>
<dbReference type="Proteomes" id="UP000177506">
    <property type="component" value="Unassembled WGS sequence"/>
</dbReference>
<name>A0A1G1TMU2_9BACT</name>
<evidence type="ECO:0000313" key="1">
    <source>
        <dbReference type="EMBL" id="OGX92135.1"/>
    </source>
</evidence>
<sequence length="101" mass="10430">MAFTQRQLHGRAGLVGGVGKAYQKACARAAGGQVVTVNIAAGLVIDVVLAGLAADKGVDVELESAVRFAMGPLRIMSHHRSLGQMQQSLGGGVEILEGEVY</sequence>
<keyword evidence="2" id="KW-1185">Reference proteome</keyword>
<reference evidence="1 2" key="1">
    <citation type="submission" date="2016-08" db="EMBL/GenBank/DDBJ databases">
        <title>Hymenobacter coccineus sp. nov., Hymenobacter lapidarius sp. nov. and Hymenobacter glacialis sp. nov., isolated from Antarctic soil.</title>
        <authorList>
            <person name="Sedlacek I."/>
            <person name="Kralova S."/>
            <person name="Kyrova K."/>
            <person name="Maslanova I."/>
            <person name="Stankova E."/>
            <person name="Vrbovska V."/>
            <person name="Nemec M."/>
            <person name="Bartak M."/>
            <person name="Svec P."/>
            <person name="Busse H.-J."/>
            <person name="Pantucek R."/>
        </authorList>
    </citation>
    <scope>NUCLEOTIDE SEQUENCE [LARGE SCALE GENOMIC DNA]</scope>
    <source>
        <strain evidence="1 2">CCM 8649</strain>
    </source>
</reference>
<protein>
    <submittedName>
        <fullName evidence="1">Uncharacterized protein</fullName>
    </submittedName>
</protein>
<organism evidence="1 2">
    <name type="scientific">Hymenobacter coccineus</name>
    <dbReference type="NCBI Taxonomy" id="1908235"/>
    <lineage>
        <taxon>Bacteria</taxon>
        <taxon>Pseudomonadati</taxon>
        <taxon>Bacteroidota</taxon>
        <taxon>Cytophagia</taxon>
        <taxon>Cytophagales</taxon>
        <taxon>Hymenobacteraceae</taxon>
        <taxon>Hymenobacter</taxon>
    </lineage>
</organism>
<proteinExistence type="predicted"/>
<gene>
    <name evidence="1" type="ORF">BEN49_03640</name>
</gene>
<dbReference type="EMBL" id="MDZA01000011">
    <property type="protein sequence ID" value="OGX92135.1"/>
    <property type="molecule type" value="Genomic_DNA"/>
</dbReference>